<dbReference type="PANTHER" id="PTHR28154">
    <property type="entry name" value="CELL WALL SYNTHESIS PROTEIN KNH1-RELATED"/>
    <property type="match status" value="1"/>
</dbReference>
<evidence type="ECO:0000313" key="3">
    <source>
        <dbReference type="EMBL" id="OCB92094.1"/>
    </source>
</evidence>
<evidence type="ECO:0000256" key="1">
    <source>
        <dbReference type="SAM" id="MobiDB-lite"/>
    </source>
</evidence>
<dbReference type="InterPro" id="IPR045328">
    <property type="entry name" value="Kre9/Knh1"/>
</dbReference>
<evidence type="ECO:0000313" key="4">
    <source>
        <dbReference type="Proteomes" id="UP000757232"/>
    </source>
</evidence>
<sequence length="297" mass="30357">MPLTSRAGLALFILLHFFSFLPTVLSSVFITHPYQDITCSGGSECTVTWADDGRTPLLADIGPSDFALYQGTNTLVQQLAAGLDVSQTRVLTFITLVQQLATGLDVSQTRVLTFIPNRNAGPNANSYWIKMTSLSAKNPNDTSQPYTSFSGFFTLDNMSGAEGSPIASLTTSLPISGSSTAAQSSPATNGIVGTTTLPGVIPTGSASTLSSALSALSAISSAASGSLSQLLTTSSASHTGTPTGTSSASTASAASSNSNANGSNRCFGHASRLMNASKLSAALALVLVTTELSLDRL</sequence>
<feature type="signal peptide" evidence="2">
    <location>
        <begin position="1"/>
        <end position="26"/>
    </location>
</feature>
<keyword evidence="2" id="KW-0732">Signal</keyword>
<protein>
    <submittedName>
        <fullName evidence="3">Uncharacterized protein</fullName>
    </submittedName>
</protein>
<proteinExistence type="predicted"/>
<accession>A0A9Q5I5M1</accession>
<feature type="region of interest" description="Disordered" evidence="1">
    <location>
        <begin position="233"/>
        <end position="260"/>
    </location>
</feature>
<dbReference type="GO" id="GO:0006078">
    <property type="term" value="P:(1-&gt;6)-beta-D-glucan biosynthetic process"/>
    <property type="evidence" value="ECO:0007669"/>
    <property type="project" value="InterPro"/>
</dbReference>
<comment type="caution">
    <text evidence="3">The sequence shown here is derived from an EMBL/GenBank/DDBJ whole genome shotgun (WGS) entry which is preliminary data.</text>
</comment>
<keyword evidence="4" id="KW-1185">Reference proteome</keyword>
<dbReference type="GO" id="GO:0031505">
    <property type="term" value="P:fungal-type cell wall organization"/>
    <property type="evidence" value="ECO:0007669"/>
    <property type="project" value="TreeGrafter"/>
</dbReference>
<organism evidence="3 4">
    <name type="scientific">Sanghuangporus baumii</name>
    <name type="common">Phellinus baumii</name>
    <dbReference type="NCBI Taxonomy" id="108892"/>
    <lineage>
        <taxon>Eukaryota</taxon>
        <taxon>Fungi</taxon>
        <taxon>Dikarya</taxon>
        <taxon>Basidiomycota</taxon>
        <taxon>Agaricomycotina</taxon>
        <taxon>Agaricomycetes</taxon>
        <taxon>Hymenochaetales</taxon>
        <taxon>Hymenochaetaceae</taxon>
        <taxon>Sanghuangporus</taxon>
    </lineage>
</organism>
<dbReference type="EMBL" id="LNZH02000034">
    <property type="protein sequence ID" value="OCB92094.1"/>
    <property type="molecule type" value="Genomic_DNA"/>
</dbReference>
<evidence type="ECO:0000256" key="2">
    <source>
        <dbReference type="SAM" id="SignalP"/>
    </source>
</evidence>
<name>A0A9Q5I5M1_SANBA</name>
<dbReference type="GO" id="GO:0042546">
    <property type="term" value="P:cell wall biogenesis"/>
    <property type="evidence" value="ECO:0007669"/>
    <property type="project" value="InterPro"/>
</dbReference>
<feature type="chain" id="PRO_5040218131" evidence="2">
    <location>
        <begin position="27"/>
        <end position="297"/>
    </location>
</feature>
<dbReference type="OrthoDB" id="2432613at2759"/>
<dbReference type="GO" id="GO:0005576">
    <property type="term" value="C:extracellular region"/>
    <property type="evidence" value="ECO:0007669"/>
    <property type="project" value="TreeGrafter"/>
</dbReference>
<dbReference type="PANTHER" id="PTHR28154:SF1">
    <property type="entry name" value="CELL WALL SYNTHESIS PROTEIN KNH1-RELATED"/>
    <property type="match status" value="1"/>
</dbReference>
<dbReference type="Proteomes" id="UP000757232">
    <property type="component" value="Unassembled WGS sequence"/>
</dbReference>
<dbReference type="AlphaFoldDB" id="A0A9Q5I5M1"/>
<gene>
    <name evidence="3" type="ORF">A7U60_g576</name>
</gene>
<reference evidence="3" key="1">
    <citation type="submission" date="2016-06" db="EMBL/GenBank/DDBJ databases">
        <title>Draft Genome sequence of the fungus Inonotus baumii.</title>
        <authorList>
            <person name="Zhu H."/>
            <person name="Lin W."/>
        </authorList>
    </citation>
    <scope>NUCLEOTIDE SEQUENCE</scope>
    <source>
        <strain evidence="3">821</strain>
    </source>
</reference>